<dbReference type="GO" id="GO:0003923">
    <property type="term" value="F:GPI-anchor transamidase activity"/>
    <property type="evidence" value="ECO:0007669"/>
    <property type="project" value="InterPro"/>
</dbReference>
<protein>
    <submittedName>
        <fullName evidence="4">Phosphatidylinositol glycan anchor biosynthesis class K</fullName>
    </submittedName>
</protein>
<evidence type="ECO:0000256" key="3">
    <source>
        <dbReference type="SAM" id="SignalP"/>
    </source>
</evidence>
<keyword evidence="2" id="KW-1133">Transmembrane helix</keyword>
<name>A0A7J8KEF7_ROUAE</name>
<dbReference type="PANTHER" id="PTHR48067:SF1">
    <property type="entry name" value="GPI-ANCHOR TRANSAMIDASE"/>
    <property type="match status" value="1"/>
</dbReference>
<sequence>MVATYILSQGVSAFAVLLLLSFDSLATSQIEDQTEQFFRSGHTNNWAVLVCTSRFWFNYRHVANTLSVYRSVKRLGIPDSYKEDWMDEEIMEPLKYAEQLPVAQIIHQKPKPKDWHPPGGFILGLWALIIMVFFKTYGIKHMKFIF</sequence>
<dbReference type="Proteomes" id="UP000593571">
    <property type="component" value="Unassembled WGS sequence"/>
</dbReference>
<proteinExistence type="predicted"/>
<keyword evidence="5" id="KW-1185">Reference proteome</keyword>
<dbReference type="GO" id="GO:0042765">
    <property type="term" value="C:GPI-anchor transamidase complex"/>
    <property type="evidence" value="ECO:0007669"/>
    <property type="project" value="InterPro"/>
</dbReference>
<dbReference type="EMBL" id="JACASE010000001">
    <property type="protein sequence ID" value="KAF6507205.1"/>
    <property type="molecule type" value="Genomic_DNA"/>
</dbReference>
<dbReference type="AlphaFoldDB" id="A0A7J8KEF7"/>
<gene>
    <name evidence="4" type="ORF">HJG63_015297</name>
</gene>
<evidence type="ECO:0000313" key="4">
    <source>
        <dbReference type="EMBL" id="KAF6507205.1"/>
    </source>
</evidence>
<accession>A0A7J8KEF7</accession>
<evidence type="ECO:0000256" key="1">
    <source>
        <dbReference type="ARBA" id="ARBA00022729"/>
    </source>
</evidence>
<feature type="chain" id="PRO_5029532793" evidence="3">
    <location>
        <begin position="29"/>
        <end position="146"/>
    </location>
</feature>
<evidence type="ECO:0000313" key="5">
    <source>
        <dbReference type="Proteomes" id="UP000593571"/>
    </source>
</evidence>
<organism evidence="4 5">
    <name type="scientific">Rousettus aegyptiacus</name>
    <name type="common">Egyptian fruit bat</name>
    <name type="synonym">Pteropus aegyptiacus</name>
    <dbReference type="NCBI Taxonomy" id="9407"/>
    <lineage>
        <taxon>Eukaryota</taxon>
        <taxon>Metazoa</taxon>
        <taxon>Chordata</taxon>
        <taxon>Craniata</taxon>
        <taxon>Vertebrata</taxon>
        <taxon>Euteleostomi</taxon>
        <taxon>Mammalia</taxon>
        <taxon>Eutheria</taxon>
        <taxon>Laurasiatheria</taxon>
        <taxon>Chiroptera</taxon>
        <taxon>Yinpterochiroptera</taxon>
        <taxon>Pteropodoidea</taxon>
        <taxon>Pteropodidae</taxon>
        <taxon>Rousettinae</taxon>
        <taxon>Rousettus</taxon>
    </lineage>
</organism>
<keyword evidence="2" id="KW-0472">Membrane</keyword>
<feature type="signal peptide" evidence="3">
    <location>
        <begin position="1"/>
        <end position="28"/>
    </location>
</feature>
<evidence type="ECO:0000256" key="2">
    <source>
        <dbReference type="SAM" id="Phobius"/>
    </source>
</evidence>
<dbReference type="GO" id="GO:0016255">
    <property type="term" value="P:attachment of GPI anchor to protein"/>
    <property type="evidence" value="ECO:0007669"/>
    <property type="project" value="InterPro"/>
</dbReference>
<comment type="caution">
    <text evidence="4">The sequence shown here is derived from an EMBL/GenBank/DDBJ whole genome shotgun (WGS) entry which is preliminary data.</text>
</comment>
<keyword evidence="1 3" id="KW-0732">Signal</keyword>
<dbReference type="InterPro" id="IPR028361">
    <property type="entry name" value="GPI_transamidase"/>
</dbReference>
<keyword evidence="2" id="KW-0812">Transmembrane</keyword>
<reference evidence="4 5" key="1">
    <citation type="journal article" date="2020" name="Nature">
        <title>Six reference-quality genomes reveal evolution of bat adaptations.</title>
        <authorList>
            <person name="Jebb D."/>
            <person name="Huang Z."/>
            <person name="Pippel M."/>
            <person name="Hughes G.M."/>
            <person name="Lavrichenko K."/>
            <person name="Devanna P."/>
            <person name="Winkler S."/>
            <person name="Jermiin L.S."/>
            <person name="Skirmuntt E.C."/>
            <person name="Katzourakis A."/>
            <person name="Burkitt-Gray L."/>
            <person name="Ray D.A."/>
            <person name="Sullivan K.A.M."/>
            <person name="Roscito J.G."/>
            <person name="Kirilenko B.M."/>
            <person name="Davalos L.M."/>
            <person name="Corthals A.P."/>
            <person name="Power M.L."/>
            <person name="Jones G."/>
            <person name="Ransome R.D."/>
            <person name="Dechmann D.K.N."/>
            <person name="Locatelli A.G."/>
            <person name="Puechmaille S.J."/>
            <person name="Fedrigo O."/>
            <person name="Jarvis E.D."/>
            <person name="Hiller M."/>
            <person name="Vernes S.C."/>
            <person name="Myers E.W."/>
            <person name="Teeling E.C."/>
        </authorList>
    </citation>
    <scope>NUCLEOTIDE SEQUENCE [LARGE SCALE GENOMIC DNA]</scope>
    <source>
        <strain evidence="4">MRouAeg1</strain>
        <tissue evidence="4">Muscle</tissue>
    </source>
</reference>
<dbReference type="Gene3D" id="3.40.50.1460">
    <property type="match status" value="1"/>
</dbReference>
<feature type="transmembrane region" description="Helical" evidence="2">
    <location>
        <begin position="115"/>
        <end position="134"/>
    </location>
</feature>
<dbReference type="PANTHER" id="PTHR48067">
    <property type="entry name" value="GPI-ANCHOR TRANSAMIDASE"/>
    <property type="match status" value="1"/>
</dbReference>